<gene>
    <name evidence="2" type="ORF">OFLC_LOCUS7713</name>
</gene>
<keyword evidence="1" id="KW-0732">Signal</keyword>
<protein>
    <submittedName>
        <fullName evidence="4">Secreted protein</fullName>
    </submittedName>
</protein>
<feature type="chain" id="PRO_5044552551" evidence="1">
    <location>
        <begin position="22"/>
        <end position="77"/>
    </location>
</feature>
<evidence type="ECO:0000313" key="4">
    <source>
        <dbReference type="WBParaSite" id="OFLC_0000770901-mRNA-1"/>
    </source>
</evidence>
<dbReference type="STRING" id="387005.A0A183HJP8"/>
<feature type="signal peptide" evidence="1">
    <location>
        <begin position="1"/>
        <end position="21"/>
    </location>
</feature>
<organism evidence="4">
    <name type="scientific">Onchocerca flexuosa</name>
    <dbReference type="NCBI Taxonomy" id="387005"/>
    <lineage>
        <taxon>Eukaryota</taxon>
        <taxon>Metazoa</taxon>
        <taxon>Ecdysozoa</taxon>
        <taxon>Nematoda</taxon>
        <taxon>Chromadorea</taxon>
        <taxon>Rhabditida</taxon>
        <taxon>Spirurina</taxon>
        <taxon>Spiruromorpha</taxon>
        <taxon>Filarioidea</taxon>
        <taxon>Onchocercidae</taxon>
        <taxon>Onchocerca</taxon>
    </lineage>
</organism>
<reference evidence="4" key="1">
    <citation type="submission" date="2016-06" db="UniProtKB">
        <authorList>
            <consortium name="WormBaseParasite"/>
        </authorList>
    </citation>
    <scope>IDENTIFICATION</scope>
</reference>
<sequence length="77" mass="8665">MVFSASRQLIVPTIFAYYVTAFCPVLKTCTCDDKSNGYYINCNGPINITLSDIIHSLSRRQVQRLTIIDASWPVSFS</sequence>
<accession>A0A183HJP8</accession>
<dbReference type="Proteomes" id="UP000267606">
    <property type="component" value="Unassembled WGS sequence"/>
</dbReference>
<evidence type="ECO:0000313" key="3">
    <source>
        <dbReference type="Proteomes" id="UP000267606"/>
    </source>
</evidence>
<proteinExistence type="predicted"/>
<reference evidence="2 3" key="2">
    <citation type="submission" date="2018-11" db="EMBL/GenBank/DDBJ databases">
        <authorList>
            <consortium name="Pathogen Informatics"/>
        </authorList>
    </citation>
    <scope>NUCLEOTIDE SEQUENCE [LARGE SCALE GENOMIC DNA]</scope>
</reference>
<name>A0A183HJP8_9BILA</name>
<dbReference type="WBParaSite" id="OFLC_0000770901-mRNA-1">
    <property type="protein sequence ID" value="OFLC_0000770901-mRNA-1"/>
    <property type="gene ID" value="OFLC_0000770901"/>
</dbReference>
<evidence type="ECO:0000313" key="2">
    <source>
        <dbReference type="EMBL" id="VDO52273.1"/>
    </source>
</evidence>
<evidence type="ECO:0000256" key="1">
    <source>
        <dbReference type="SAM" id="SignalP"/>
    </source>
</evidence>
<keyword evidence="3" id="KW-1185">Reference proteome</keyword>
<dbReference type="AlphaFoldDB" id="A0A183HJP8"/>
<dbReference type="EMBL" id="UZAJ01008228">
    <property type="protein sequence ID" value="VDO52273.1"/>
    <property type="molecule type" value="Genomic_DNA"/>
</dbReference>